<evidence type="ECO:0000256" key="13">
    <source>
        <dbReference type="ARBA" id="ARBA00055347"/>
    </source>
</evidence>
<evidence type="ECO:0000256" key="2">
    <source>
        <dbReference type="ARBA" id="ARBA00005314"/>
    </source>
</evidence>
<dbReference type="SMART" id="SM00008">
    <property type="entry name" value="HormR"/>
    <property type="match status" value="1"/>
</dbReference>
<keyword evidence="7" id="KW-0297">G-protein coupled receptor</keyword>
<evidence type="ECO:0000256" key="7">
    <source>
        <dbReference type="ARBA" id="ARBA00023040"/>
    </source>
</evidence>
<feature type="signal peptide" evidence="17">
    <location>
        <begin position="1"/>
        <end position="21"/>
    </location>
</feature>
<evidence type="ECO:0000256" key="3">
    <source>
        <dbReference type="ARBA" id="ARBA00022475"/>
    </source>
</evidence>
<feature type="transmembrane region" description="Helical" evidence="16">
    <location>
        <begin position="163"/>
        <end position="181"/>
    </location>
</feature>
<feature type="domain" description="G-protein coupled receptors family 2 profile 2" evidence="19">
    <location>
        <begin position="129"/>
        <end position="380"/>
    </location>
</feature>
<evidence type="ECO:0000259" key="19">
    <source>
        <dbReference type="PROSITE" id="PS50261"/>
    </source>
</evidence>
<dbReference type="InterPro" id="IPR003288">
    <property type="entry name" value="GPCR_2_GHRH_rcpt"/>
</dbReference>
<dbReference type="SUPFAM" id="SSF81321">
    <property type="entry name" value="Family A G protein-coupled receptor-like"/>
    <property type="match status" value="1"/>
</dbReference>
<keyword evidence="3" id="KW-1003">Cell membrane</keyword>
<dbReference type="GO" id="GO:0017046">
    <property type="term" value="F:peptide hormone binding"/>
    <property type="evidence" value="ECO:0007669"/>
    <property type="project" value="UniProtKB-ARBA"/>
</dbReference>
<comment type="caution">
    <text evidence="20">The sequence shown here is derived from an EMBL/GenBank/DDBJ whole genome shotgun (WGS) entry which is preliminary data.</text>
</comment>
<evidence type="ECO:0000256" key="11">
    <source>
        <dbReference type="ARBA" id="ARBA00023180"/>
    </source>
</evidence>
<comment type="subcellular location">
    <subcellularLocation>
        <location evidence="1">Cell membrane</location>
        <topology evidence="1">Multi-pass membrane protein</topology>
    </subcellularLocation>
</comment>
<dbReference type="GO" id="GO:0016520">
    <property type="term" value="F:growth hormone-releasing hormone receptor activity"/>
    <property type="evidence" value="ECO:0007669"/>
    <property type="project" value="TreeGrafter"/>
</dbReference>
<dbReference type="FunFam" id="4.10.1240.10:FF:000014">
    <property type="entry name" value="Growth hormone-releasing hormone receptor 2"/>
    <property type="match status" value="1"/>
</dbReference>
<evidence type="ECO:0000256" key="1">
    <source>
        <dbReference type="ARBA" id="ARBA00004651"/>
    </source>
</evidence>
<dbReference type="PROSITE" id="PS00649">
    <property type="entry name" value="G_PROTEIN_RECEP_F2_1"/>
    <property type="match status" value="1"/>
</dbReference>
<keyword evidence="5 17" id="KW-0732">Signal</keyword>
<feature type="transmembrane region" description="Helical" evidence="16">
    <location>
        <begin position="327"/>
        <end position="348"/>
    </location>
</feature>
<dbReference type="PROSITE" id="PS00650">
    <property type="entry name" value="G_PROTEIN_RECEP_F2_2"/>
    <property type="match status" value="1"/>
</dbReference>
<feature type="transmembrane region" description="Helical" evidence="16">
    <location>
        <begin position="281"/>
        <end position="307"/>
    </location>
</feature>
<dbReference type="PROSITE" id="PS50261">
    <property type="entry name" value="G_PROTEIN_RECEP_F2_4"/>
    <property type="match status" value="1"/>
</dbReference>
<dbReference type="GO" id="GO:0008284">
    <property type="term" value="P:positive regulation of cell population proliferation"/>
    <property type="evidence" value="ECO:0007669"/>
    <property type="project" value="UniProtKB-ARBA"/>
</dbReference>
<dbReference type="InterPro" id="IPR001879">
    <property type="entry name" value="GPCR_2_extracellular_dom"/>
</dbReference>
<comment type="similarity">
    <text evidence="2">Belongs to the G-protein coupled receptor 2 family.</text>
</comment>
<keyword evidence="8 16" id="KW-0472">Membrane</keyword>
<keyword evidence="21" id="KW-1185">Reference proteome</keyword>
<evidence type="ECO:0000256" key="17">
    <source>
        <dbReference type="SAM" id="SignalP"/>
    </source>
</evidence>
<feature type="transmembrane region" description="Helical" evidence="16">
    <location>
        <begin position="131"/>
        <end position="154"/>
    </location>
</feature>
<dbReference type="InterPro" id="IPR000832">
    <property type="entry name" value="GPCR_2_secretin-like"/>
</dbReference>
<gene>
    <name evidence="20" type="primary">GHRHR</name>
    <name evidence="20" type="ORF">AOXY_G5389</name>
</gene>
<feature type="transmembrane region" description="Helical" evidence="16">
    <location>
        <begin position="354"/>
        <end position="379"/>
    </location>
</feature>
<keyword evidence="12" id="KW-0807">Transducer</keyword>
<feature type="transmembrane region" description="Helical" evidence="16">
    <location>
        <begin position="217"/>
        <end position="235"/>
    </location>
</feature>
<dbReference type="Gene3D" id="1.20.1070.10">
    <property type="entry name" value="Rhodopsin 7-helix transmembrane proteins"/>
    <property type="match status" value="1"/>
</dbReference>
<keyword evidence="10 20" id="KW-0675">Receptor</keyword>
<name>A0AAD8GEK9_ACIOX</name>
<dbReference type="PRINTS" id="PR01352">
    <property type="entry name" value="GHRHRECEPTOR"/>
</dbReference>
<feature type="domain" description="G-protein coupled receptors family 2 profile 1" evidence="18">
    <location>
        <begin position="39"/>
        <end position="116"/>
    </location>
</feature>
<dbReference type="PANTHER" id="PTHR45620">
    <property type="entry name" value="PDF RECEPTOR-LIKE PROTEIN-RELATED"/>
    <property type="match status" value="1"/>
</dbReference>
<evidence type="ECO:0000313" key="20">
    <source>
        <dbReference type="EMBL" id="KAK1172733.1"/>
    </source>
</evidence>
<evidence type="ECO:0000256" key="5">
    <source>
        <dbReference type="ARBA" id="ARBA00022729"/>
    </source>
</evidence>
<dbReference type="Gene3D" id="4.10.1240.10">
    <property type="entry name" value="GPCR, family 2, extracellular hormone receptor domain"/>
    <property type="match status" value="1"/>
</dbReference>
<dbReference type="GO" id="GO:0007189">
    <property type="term" value="P:adenylate cyclase-activating G protein-coupled receptor signaling pathway"/>
    <property type="evidence" value="ECO:0007669"/>
    <property type="project" value="TreeGrafter"/>
</dbReference>
<dbReference type="InterPro" id="IPR017981">
    <property type="entry name" value="GPCR_2-like_7TM"/>
</dbReference>
<dbReference type="Proteomes" id="UP001230051">
    <property type="component" value="Unassembled WGS sequence"/>
</dbReference>
<organism evidence="20 21">
    <name type="scientific">Acipenser oxyrinchus oxyrinchus</name>
    <dbReference type="NCBI Taxonomy" id="40147"/>
    <lineage>
        <taxon>Eukaryota</taxon>
        <taxon>Metazoa</taxon>
        <taxon>Chordata</taxon>
        <taxon>Craniata</taxon>
        <taxon>Vertebrata</taxon>
        <taxon>Euteleostomi</taxon>
        <taxon>Actinopterygii</taxon>
        <taxon>Chondrostei</taxon>
        <taxon>Acipenseriformes</taxon>
        <taxon>Acipenseridae</taxon>
        <taxon>Acipenser</taxon>
    </lineage>
</organism>
<evidence type="ECO:0000256" key="16">
    <source>
        <dbReference type="SAM" id="Phobius"/>
    </source>
</evidence>
<dbReference type="GO" id="GO:0008528">
    <property type="term" value="F:G protein-coupled peptide receptor activity"/>
    <property type="evidence" value="ECO:0007669"/>
    <property type="project" value="TreeGrafter"/>
</dbReference>
<evidence type="ECO:0000256" key="12">
    <source>
        <dbReference type="ARBA" id="ARBA00023224"/>
    </source>
</evidence>
<dbReference type="EMBL" id="JAGXEW010000004">
    <property type="protein sequence ID" value="KAK1172733.1"/>
    <property type="molecule type" value="Genomic_DNA"/>
</dbReference>
<dbReference type="GO" id="GO:0019838">
    <property type="term" value="F:growth factor binding"/>
    <property type="evidence" value="ECO:0007669"/>
    <property type="project" value="TreeGrafter"/>
</dbReference>
<evidence type="ECO:0000256" key="10">
    <source>
        <dbReference type="ARBA" id="ARBA00023170"/>
    </source>
</evidence>
<evidence type="ECO:0000259" key="18">
    <source>
        <dbReference type="PROSITE" id="PS50227"/>
    </source>
</evidence>
<evidence type="ECO:0000256" key="9">
    <source>
        <dbReference type="ARBA" id="ARBA00023157"/>
    </source>
</evidence>
<dbReference type="GO" id="GO:0032868">
    <property type="term" value="P:response to insulin"/>
    <property type="evidence" value="ECO:0007669"/>
    <property type="project" value="UniProtKB-ARBA"/>
</dbReference>
<sequence>MNTLSAFSNFYILSLVSTVLGRLHPECEFIFQLEKDQQRCLKEITENENHTSGGCKQNWDAVVCWPLAVVGETVNVSCPPVFSHFMKNPGTVSRNCTINGWSNPFPPYYLACTVEDEIPVEEESYFATVKVIYTVGYGASIFSLTIAMIILLICRSLHCARNYVHIQLFTSFILRAVAVFIKDATLFANDETEHCTFSTAGCKAAVVFCHYCVMTNFFWLLVEALYLNSLLFSFIHPGRNYFWWFVILGWGVPTIFIIVWIMSRVYFEDTECWDINENSPFWWIIKGPIVVSIGVNFILFINIIRILIQKLDPRLIQFNNSSQYRRLMKSTLLLVPLFGTHYIVFNFLPDYINIGVRLYIELCLGSFQGLIVAVLYCFLNQEVQTEIQRKWMRWYINSYGKVPVVVKESEMDTPF</sequence>
<evidence type="ECO:0000313" key="21">
    <source>
        <dbReference type="Proteomes" id="UP001230051"/>
    </source>
</evidence>
<feature type="transmembrane region" description="Helical" evidence="16">
    <location>
        <begin position="242"/>
        <end position="261"/>
    </location>
</feature>
<keyword evidence="9" id="KW-1015">Disulfide bond</keyword>
<evidence type="ECO:0000256" key="4">
    <source>
        <dbReference type="ARBA" id="ARBA00022692"/>
    </source>
</evidence>
<keyword evidence="6 16" id="KW-1133">Transmembrane helix</keyword>
<keyword evidence="11" id="KW-0325">Glycoprotein</keyword>
<dbReference type="GO" id="GO:0005886">
    <property type="term" value="C:plasma membrane"/>
    <property type="evidence" value="ECO:0007669"/>
    <property type="project" value="UniProtKB-SubCell"/>
</dbReference>
<protein>
    <recommendedName>
        <fullName evidence="14">Growth hormone-releasing hormone receptor</fullName>
    </recommendedName>
    <alternativeName>
        <fullName evidence="15">Growth hormone-releasing factor receptor</fullName>
    </alternativeName>
</protein>
<dbReference type="PROSITE" id="PS50227">
    <property type="entry name" value="G_PROTEIN_RECEP_F2_3"/>
    <property type="match status" value="1"/>
</dbReference>
<dbReference type="InterPro" id="IPR017983">
    <property type="entry name" value="GPCR_2_secretin-like_CS"/>
</dbReference>
<keyword evidence="4 16" id="KW-0812">Transmembrane</keyword>
<evidence type="ECO:0000256" key="15">
    <source>
        <dbReference type="ARBA" id="ARBA00079039"/>
    </source>
</evidence>
<evidence type="ECO:0000256" key="14">
    <source>
        <dbReference type="ARBA" id="ARBA00071070"/>
    </source>
</evidence>
<evidence type="ECO:0000256" key="8">
    <source>
        <dbReference type="ARBA" id="ARBA00023136"/>
    </source>
</evidence>
<dbReference type="SUPFAM" id="SSF111418">
    <property type="entry name" value="Hormone receptor domain"/>
    <property type="match status" value="1"/>
</dbReference>
<dbReference type="GO" id="GO:0007166">
    <property type="term" value="P:cell surface receptor signaling pathway"/>
    <property type="evidence" value="ECO:0007669"/>
    <property type="project" value="InterPro"/>
</dbReference>
<dbReference type="PRINTS" id="PR00249">
    <property type="entry name" value="GPCRSECRETIN"/>
</dbReference>
<dbReference type="FunFam" id="1.20.1070.10:FF:000114">
    <property type="entry name" value="Growth hormone releasing hormone receptor"/>
    <property type="match status" value="1"/>
</dbReference>
<evidence type="ECO:0000256" key="6">
    <source>
        <dbReference type="ARBA" id="ARBA00022989"/>
    </source>
</evidence>
<dbReference type="GO" id="GO:0040018">
    <property type="term" value="P:positive regulation of multicellular organism growth"/>
    <property type="evidence" value="ECO:0007669"/>
    <property type="project" value="UniProtKB-ARBA"/>
</dbReference>
<feature type="chain" id="PRO_5042236370" description="Growth hormone-releasing hormone receptor" evidence="17">
    <location>
        <begin position="22"/>
        <end position="415"/>
    </location>
</feature>
<comment type="function">
    <text evidence="13">Receptor for GRF, coupled to G proteins which activate adenylyl cyclase. Stimulates somatotroph cell growth, growth hormone gene transcription and growth hormone secretion.</text>
</comment>
<proteinExistence type="inferred from homology"/>
<dbReference type="PANTHER" id="PTHR45620:SF14">
    <property type="entry name" value="GROWTH HORMONE-RELEASING HORMONE RECEPTOR"/>
    <property type="match status" value="1"/>
</dbReference>
<dbReference type="Pfam" id="PF00002">
    <property type="entry name" value="7tm_2"/>
    <property type="match status" value="1"/>
</dbReference>
<dbReference type="InterPro" id="IPR050332">
    <property type="entry name" value="GPCR_2"/>
</dbReference>
<reference evidence="20" key="1">
    <citation type="submission" date="2022-02" db="EMBL/GenBank/DDBJ databases">
        <title>Atlantic sturgeon de novo genome assembly.</title>
        <authorList>
            <person name="Stock M."/>
            <person name="Klopp C."/>
            <person name="Guiguen Y."/>
            <person name="Cabau C."/>
            <person name="Parinello H."/>
            <person name="Santidrian Yebra-Pimentel E."/>
            <person name="Kuhl H."/>
            <person name="Dirks R.P."/>
            <person name="Guessner J."/>
            <person name="Wuertz S."/>
            <person name="Du K."/>
            <person name="Schartl M."/>
        </authorList>
    </citation>
    <scope>NUCLEOTIDE SEQUENCE</scope>
    <source>
        <strain evidence="20">STURGEONOMICS-FGT-2020</strain>
        <tissue evidence="20">Whole blood</tissue>
    </source>
</reference>
<accession>A0AAD8GEK9</accession>
<dbReference type="AlphaFoldDB" id="A0AAD8GEK9"/>
<dbReference type="Pfam" id="PF02793">
    <property type="entry name" value="HRM"/>
    <property type="match status" value="1"/>
</dbReference>
<dbReference type="InterPro" id="IPR036445">
    <property type="entry name" value="GPCR_2_extracell_dom_sf"/>
</dbReference>